<dbReference type="Proteomes" id="UP000032141">
    <property type="component" value="Chromosome C9"/>
</dbReference>
<dbReference type="EnsemblPlants" id="Bo9g111320.1">
    <property type="protein sequence ID" value="Bo9g111320.1"/>
    <property type="gene ID" value="Bo9g111320"/>
</dbReference>
<reference evidence="2" key="2">
    <citation type="submission" date="2015-03" db="UniProtKB">
        <authorList>
            <consortium name="EnsemblPlants"/>
        </authorList>
    </citation>
    <scope>IDENTIFICATION</scope>
</reference>
<sequence>MDNDVFALLVDESADCFMKDQMTIVFRFVDKHGMVKERFVGLIHVKDTCSLSLKSGIDSLLAKYNMSLKKVRGQAYDGVGNIRGSKRWGSHYKTLLRLVETFSSVDEMLVFLWKRDTGIFNMEDDSIDPRKSHKKTNITNLHHYHVNCFYTLLGMALQDFNGRFNEVNSELLVCTSALSPAASFREFDKEKLLRLTKFYPEDFSVVECISLKQQLDIYIYNLRGYKRFIDLKHLGDLSRLRVETKKLLSQSLVYMLLKLSLTLENEDRQDSITKSHR</sequence>
<organism evidence="2 3">
    <name type="scientific">Brassica oleracea var. oleracea</name>
    <dbReference type="NCBI Taxonomy" id="109376"/>
    <lineage>
        <taxon>Eukaryota</taxon>
        <taxon>Viridiplantae</taxon>
        <taxon>Streptophyta</taxon>
        <taxon>Embryophyta</taxon>
        <taxon>Tracheophyta</taxon>
        <taxon>Spermatophyta</taxon>
        <taxon>Magnoliopsida</taxon>
        <taxon>eudicotyledons</taxon>
        <taxon>Gunneridae</taxon>
        <taxon>Pentapetalae</taxon>
        <taxon>rosids</taxon>
        <taxon>malvids</taxon>
        <taxon>Brassicales</taxon>
        <taxon>Brassicaceae</taxon>
        <taxon>Brassiceae</taxon>
        <taxon>Brassica</taxon>
    </lineage>
</organism>
<evidence type="ECO:0000313" key="3">
    <source>
        <dbReference type="Proteomes" id="UP000032141"/>
    </source>
</evidence>
<feature type="domain" description="DUF4371" evidence="1">
    <location>
        <begin position="1"/>
        <end position="84"/>
    </location>
</feature>
<name>A0A0D3EAP5_BRAOL</name>
<dbReference type="AlphaFoldDB" id="A0A0D3EAP5"/>
<dbReference type="STRING" id="109376.A0A0D3EAP5"/>
<evidence type="ECO:0000313" key="2">
    <source>
        <dbReference type="EnsemblPlants" id="Bo9g111320.1"/>
    </source>
</evidence>
<evidence type="ECO:0000259" key="1">
    <source>
        <dbReference type="Pfam" id="PF14291"/>
    </source>
</evidence>
<dbReference type="InterPro" id="IPR055298">
    <property type="entry name" value="AtLOH3-like"/>
</dbReference>
<protein>
    <recommendedName>
        <fullName evidence="1">DUF4371 domain-containing protein</fullName>
    </recommendedName>
</protein>
<keyword evidence="3" id="KW-1185">Reference proteome</keyword>
<dbReference type="PANTHER" id="PTHR11697">
    <property type="entry name" value="GENERAL TRANSCRIPTION FACTOR 2-RELATED ZINC FINGER PROTEIN"/>
    <property type="match status" value="1"/>
</dbReference>
<dbReference type="PANTHER" id="PTHR11697:SF230">
    <property type="entry name" value="ZINC FINGER, MYM DOMAIN CONTAINING 1"/>
    <property type="match status" value="1"/>
</dbReference>
<reference evidence="2 3" key="1">
    <citation type="journal article" date="2014" name="Genome Biol.">
        <title>Transcriptome and methylome profiling reveals relics of genome dominance in the mesopolyploid Brassica oleracea.</title>
        <authorList>
            <person name="Parkin I.A."/>
            <person name="Koh C."/>
            <person name="Tang H."/>
            <person name="Robinson S.J."/>
            <person name="Kagale S."/>
            <person name="Clarke W.E."/>
            <person name="Town C.D."/>
            <person name="Nixon J."/>
            <person name="Krishnakumar V."/>
            <person name="Bidwell S.L."/>
            <person name="Denoeud F."/>
            <person name="Belcram H."/>
            <person name="Links M.G."/>
            <person name="Just J."/>
            <person name="Clarke C."/>
            <person name="Bender T."/>
            <person name="Huebert T."/>
            <person name="Mason A.S."/>
            <person name="Pires J.C."/>
            <person name="Barker G."/>
            <person name="Moore J."/>
            <person name="Walley P.G."/>
            <person name="Manoli S."/>
            <person name="Batley J."/>
            <person name="Edwards D."/>
            <person name="Nelson M.N."/>
            <person name="Wang X."/>
            <person name="Paterson A.H."/>
            <person name="King G."/>
            <person name="Bancroft I."/>
            <person name="Chalhoub B."/>
            <person name="Sharpe A.G."/>
        </authorList>
    </citation>
    <scope>NUCLEOTIDE SEQUENCE</scope>
    <source>
        <strain evidence="2 3">cv. TO1000</strain>
    </source>
</reference>
<dbReference type="Gramene" id="Bo9g111320.1">
    <property type="protein sequence ID" value="Bo9g111320.1"/>
    <property type="gene ID" value="Bo9g111320"/>
</dbReference>
<dbReference type="Pfam" id="PF14291">
    <property type="entry name" value="DUF4371"/>
    <property type="match status" value="1"/>
</dbReference>
<dbReference type="HOGENOM" id="CLU_1005937_0_0_1"/>
<accession>A0A0D3EAP5</accession>
<dbReference type="OMA" id="CIMHDIL"/>
<proteinExistence type="predicted"/>
<dbReference type="eggNOG" id="ENOG502QSU3">
    <property type="taxonomic scope" value="Eukaryota"/>
</dbReference>
<dbReference type="InterPro" id="IPR025398">
    <property type="entry name" value="DUF4371"/>
</dbReference>